<dbReference type="OrthoDB" id="2536450at2759"/>
<protein>
    <submittedName>
        <fullName evidence="2">Uncharacterized protein</fullName>
    </submittedName>
</protein>
<proteinExistence type="predicted"/>
<evidence type="ECO:0000313" key="3">
    <source>
        <dbReference type="Proteomes" id="UP000027265"/>
    </source>
</evidence>
<dbReference type="AlphaFoldDB" id="A0A067PSN1"/>
<keyword evidence="3" id="KW-1185">Reference proteome</keyword>
<dbReference type="HOGENOM" id="CLU_084277_0_0_1"/>
<reference evidence="3" key="1">
    <citation type="journal article" date="2014" name="Proc. Natl. Acad. Sci. U.S.A.">
        <title>Extensive sampling of basidiomycete genomes demonstrates inadequacy of the white-rot/brown-rot paradigm for wood decay fungi.</title>
        <authorList>
            <person name="Riley R."/>
            <person name="Salamov A.A."/>
            <person name="Brown D.W."/>
            <person name="Nagy L.G."/>
            <person name="Floudas D."/>
            <person name="Held B.W."/>
            <person name="Levasseur A."/>
            <person name="Lombard V."/>
            <person name="Morin E."/>
            <person name="Otillar R."/>
            <person name="Lindquist E.A."/>
            <person name="Sun H."/>
            <person name="LaButti K.M."/>
            <person name="Schmutz J."/>
            <person name="Jabbour D."/>
            <person name="Luo H."/>
            <person name="Baker S.E."/>
            <person name="Pisabarro A.G."/>
            <person name="Walton J.D."/>
            <person name="Blanchette R.A."/>
            <person name="Henrissat B."/>
            <person name="Martin F."/>
            <person name="Cullen D."/>
            <person name="Hibbett D.S."/>
            <person name="Grigoriev I.V."/>
        </authorList>
    </citation>
    <scope>NUCLEOTIDE SEQUENCE [LARGE SCALE GENOMIC DNA]</scope>
    <source>
        <strain evidence="3">MUCL 33604</strain>
    </source>
</reference>
<keyword evidence="1" id="KW-1133">Transmembrane helix</keyword>
<feature type="transmembrane region" description="Helical" evidence="1">
    <location>
        <begin position="226"/>
        <end position="246"/>
    </location>
</feature>
<dbReference type="STRING" id="933084.A0A067PSN1"/>
<dbReference type="InParanoid" id="A0A067PSN1"/>
<gene>
    <name evidence="2" type="ORF">JAAARDRAFT_130475</name>
</gene>
<sequence>ISTGCQSTLTALVSSPESACLNAGGLIPIALANSTTSLITPINNWLTGLCSQPACSNQTLSDIVTNVTQGCSAELTAAGLQTSSASALITEIEQVYPTVRQIFCLKDTTDSNTLCITQTLNNLQSVIGPITMSNLEVLIPQITSGSSNVTFPNNVTCTNCIKESYNIIAQNIPSSAGSFQSPLASQCGTSFTNGATPSGIVDTASSASASASSTGKSGSMATFSTGGFVGFAASSMMVVLSAFMILA</sequence>
<organism evidence="2 3">
    <name type="scientific">Jaapia argillacea MUCL 33604</name>
    <dbReference type="NCBI Taxonomy" id="933084"/>
    <lineage>
        <taxon>Eukaryota</taxon>
        <taxon>Fungi</taxon>
        <taxon>Dikarya</taxon>
        <taxon>Basidiomycota</taxon>
        <taxon>Agaricomycotina</taxon>
        <taxon>Agaricomycetes</taxon>
        <taxon>Agaricomycetidae</taxon>
        <taxon>Jaapiales</taxon>
        <taxon>Jaapiaceae</taxon>
        <taxon>Jaapia</taxon>
    </lineage>
</organism>
<dbReference type="EMBL" id="KL197719">
    <property type="protein sequence ID" value="KDQ57754.1"/>
    <property type="molecule type" value="Genomic_DNA"/>
</dbReference>
<dbReference type="PANTHER" id="PTHR34862">
    <property type="entry name" value="SPARK DOMAIN-CONTAINING PROTEIN"/>
    <property type="match status" value="1"/>
</dbReference>
<dbReference type="Proteomes" id="UP000027265">
    <property type="component" value="Unassembled WGS sequence"/>
</dbReference>
<keyword evidence="1" id="KW-0812">Transmembrane</keyword>
<accession>A0A067PSN1</accession>
<evidence type="ECO:0000313" key="2">
    <source>
        <dbReference type="EMBL" id="KDQ57754.1"/>
    </source>
</evidence>
<evidence type="ECO:0000256" key="1">
    <source>
        <dbReference type="SAM" id="Phobius"/>
    </source>
</evidence>
<dbReference type="PANTHER" id="PTHR34862:SF1">
    <property type="entry name" value="SPARK DOMAIN-CONTAINING PROTEIN"/>
    <property type="match status" value="1"/>
</dbReference>
<feature type="non-terminal residue" evidence="2">
    <location>
        <position position="1"/>
    </location>
</feature>
<name>A0A067PSN1_9AGAM</name>
<keyword evidence="1" id="KW-0472">Membrane</keyword>